<sequence>MIDVDLTTGYFELPLDMGDSVLEGKTVDATVEVRLYEVELAARSGATW</sequence>
<organism evidence="1 2">
    <name type="scientific">Haloarchaeobius amylolyticus</name>
    <dbReference type="NCBI Taxonomy" id="1198296"/>
    <lineage>
        <taxon>Archaea</taxon>
        <taxon>Methanobacteriati</taxon>
        <taxon>Methanobacteriota</taxon>
        <taxon>Stenosarchaea group</taxon>
        <taxon>Halobacteria</taxon>
        <taxon>Halobacteriales</taxon>
        <taxon>Halorubellaceae</taxon>
        <taxon>Haloarchaeobius</taxon>
    </lineage>
</organism>
<reference evidence="1 2" key="1">
    <citation type="journal article" date="2019" name="Int. J. Syst. Evol. Microbiol.">
        <title>The Global Catalogue of Microorganisms (GCM) 10K type strain sequencing project: providing services to taxonomists for standard genome sequencing and annotation.</title>
        <authorList>
            <consortium name="The Broad Institute Genomics Platform"/>
            <consortium name="The Broad Institute Genome Sequencing Center for Infectious Disease"/>
            <person name="Wu L."/>
            <person name="Ma J."/>
        </authorList>
    </citation>
    <scope>NUCLEOTIDE SEQUENCE [LARGE SCALE GENOMIC DNA]</scope>
    <source>
        <strain evidence="1 2">CGMCC 1.12230</strain>
    </source>
</reference>
<dbReference type="AlphaFoldDB" id="A0ABD6BB57"/>
<dbReference type="RefSeq" id="WP_390283711.1">
    <property type="nucleotide sequence ID" value="NZ_JBHUDI010000001.1"/>
</dbReference>
<gene>
    <name evidence="1" type="ORF">ACFR99_01590</name>
</gene>
<comment type="caution">
    <text evidence="1">The sequence shown here is derived from an EMBL/GenBank/DDBJ whole genome shotgun (WGS) entry which is preliminary data.</text>
</comment>
<name>A0ABD6BB57_9EURY</name>
<protein>
    <submittedName>
        <fullName evidence="1">Uncharacterized protein</fullName>
    </submittedName>
</protein>
<dbReference type="EMBL" id="JBHUDI010000001">
    <property type="protein sequence ID" value="MFD1562263.1"/>
    <property type="molecule type" value="Genomic_DNA"/>
</dbReference>
<keyword evidence="2" id="KW-1185">Reference proteome</keyword>
<evidence type="ECO:0000313" key="2">
    <source>
        <dbReference type="Proteomes" id="UP001597076"/>
    </source>
</evidence>
<dbReference type="Proteomes" id="UP001597076">
    <property type="component" value="Unassembled WGS sequence"/>
</dbReference>
<proteinExistence type="predicted"/>
<accession>A0ABD6BB57</accession>
<evidence type="ECO:0000313" key="1">
    <source>
        <dbReference type="EMBL" id="MFD1562263.1"/>
    </source>
</evidence>